<gene>
    <name evidence="1" type="ORF">PQQ63_39000</name>
</gene>
<comment type="caution">
    <text evidence="1">The sequence shown here is derived from an EMBL/GenBank/DDBJ whole genome shotgun (WGS) entry which is preliminary data.</text>
</comment>
<proteinExistence type="predicted"/>
<sequence>RPVADLRLSPMRPFKMPANCAGRMKFLLNTPIAVYRPMKFEIEGKVGISAPRLAQISRAIKALRSYGPSSYASLTSESGSYVQVAGGGVTCMVEHFDAGTRTRSRAFHDKPNPVFPDGTILAFRAGNIPMRCDEWFMSMQVVDIFSAFLNNASFPAYVHWRPAPGF</sequence>
<keyword evidence="2" id="KW-1185">Reference proteome</keyword>
<name>A0ABW9E6H4_9BURK</name>
<protein>
    <submittedName>
        <fullName evidence="1">Uncharacterized protein</fullName>
    </submittedName>
</protein>
<accession>A0ABW9E6H4</accession>
<reference evidence="1 2" key="1">
    <citation type="journal article" date="2024" name="Chem. Sci.">
        <title>Discovery of megapolipeptins by genome mining of a Burkholderiales bacteria collection.</title>
        <authorList>
            <person name="Paulo B.S."/>
            <person name="Recchia M.J.J."/>
            <person name="Lee S."/>
            <person name="Fergusson C.H."/>
            <person name="Romanowski S.B."/>
            <person name="Hernandez A."/>
            <person name="Krull N."/>
            <person name="Liu D.Y."/>
            <person name="Cavanagh H."/>
            <person name="Bos A."/>
            <person name="Gray C.A."/>
            <person name="Murphy B.T."/>
            <person name="Linington R.G."/>
            <person name="Eustaquio A.S."/>
        </authorList>
    </citation>
    <scope>NUCLEOTIDE SEQUENCE [LARGE SCALE GENOMIC DNA]</scope>
    <source>
        <strain evidence="1 2">RL17-338-BIC-A</strain>
    </source>
</reference>
<dbReference type="EMBL" id="JAQQCF010000133">
    <property type="protein sequence ID" value="MFM0642656.1"/>
    <property type="molecule type" value="Genomic_DNA"/>
</dbReference>
<dbReference type="Proteomes" id="UP001629432">
    <property type="component" value="Unassembled WGS sequence"/>
</dbReference>
<evidence type="ECO:0000313" key="2">
    <source>
        <dbReference type="Proteomes" id="UP001629432"/>
    </source>
</evidence>
<feature type="non-terminal residue" evidence="1">
    <location>
        <position position="1"/>
    </location>
</feature>
<organism evidence="1 2">
    <name type="scientific">Paraburkholderia metrosideri</name>
    <dbReference type="NCBI Taxonomy" id="580937"/>
    <lineage>
        <taxon>Bacteria</taxon>
        <taxon>Pseudomonadati</taxon>
        <taxon>Pseudomonadota</taxon>
        <taxon>Betaproteobacteria</taxon>
        <taxon>Burkholderiales</taxon>
        <taxon>Burkholderiaceae</taxon>
        <taxon>Paraburkholderia</taxon>
    </lineage>
</organism>
<evidence type="ECO:0000313" key="1">
    <source>
        <dbReference type="EMBL" id="MFM0642656.1"/>
    </source>
</evidence>
<dbReference type="RefSeq" id="WP_408341321.1">
    <property type="nucleotide sequence ID" value="NZ_JAQQCF010000133.1"/>
</dbReference>